<feature type="compositionally biased region" description="Basic residues" evidence="1">
    <location>
        <begin position="8"/>
        <end position="21"/>
    </location>
</feature>
<protein>
    <recommendedName>
        <fullName evidence="2">F-box domain-containing protein</fullName>
    </recommendedName>
</protein>
<sequence length="386" mass="43584">MAPTKGKGNGKRKGKGNSKKTKCKATSDLYLPKEIISNILSCLPVKTLLRFRCVCKKWRKLISKPNFIASHFRRSSSLQQCGSSILIHTRHAESFAHVLSMYNPPESIVELDNPFPRFLPSMSIVGPVSGIVCLFEPPWGDVVTLWNPAMRRSRRVPLLENIPLMGGGYCWVSIGLAFDYEENDLLILRIFCLGPDATDPNPVELYSTKNLRWKKLKNELVCHIVSCTSIAIIKGVPYWLAFATDEIGSHMVLVRFDVGRKVFAKLPMLGTREKTKQNFVVIENCLGMLTWEERDNSYVDVWVMDDEDGWSKKCKVGPLFGFDRIVGCLRNGDIVAENEYGVLLYDPVTSSVKAKLSVDYAIKNSYVILDYLESLVQIEGMTFVKK</sequence>
<dbReference type="OMA" id="CWVSIGL"/>
<dbReference type="Proteomes" id="UP000222542">
    <property type="component" value="Unassembled WGS sequence"/>
</dbReference>
<gene>
    <name evidence="3" type="ORF">T459_05158</name>
</gene>
<dbReference type="CDD" id="cd22157">
    <property type="entry name" value="F-box_AtFBW1-like"/>
    <property type="match status" value="1"/>
</dbReference>
<proteinExistence type="predicted"/>
<dbReference type="Pfam" id="PF07734">
    <property type="entry name" value="FBA_1"/>
    <property type="match status" value="1"/>
</dbReference>
<dbReference type="NCBIfam" id="TIGR01640">
    <property type="entry name" value="F_box_assoc_1"/>
    <property type="match status" value="1"/>
</dbReference>
<evidence type="ECO:0000256" key="1">
    <source>
        <dbReference type="SAM" id="MobiDB-lite"/>
    </source>
</evidence>
<keyword evidence="4" id="KW-1185">Reference proteome</keyword>
<dbReference type="EMBL" id="AYRZ02000002">
    <property type="protein sequence ID" value="PHT90045.1"/>
    <property type="molecule type" value="Genomic_DNA"/>
</dbReference>
<dbReference type="InterPro" id="IPR001810">
    <property type="entry name" value="F-box_dom"/>
</dbReference>
<dbReference type="SMART" id="SM00256">
    <property type="entry name" value="FBOX"/>
    <property type="match status" value="1"/>
</dbReference>
<comment type="caution">
    <text evidence="3">The sequence shown here is derived from an EMBL/GenBank/DDBJ whole genome shotgun (WGS) entry which is preliminary data.</text>
</comment>
<dbReference type="AlphaFoldDB" id="A0A2G3A720"/>
<evidence type="ECO:0000313" key="3">
    <source>
        <dbReference type="EMBL" id="PHT90045.1"/>
    </source>
</evidence>
<dbReference type="Gramene" id="PHT90045">
    <property type="protein sequence ID" value="PHT90045"/>
    <property type="gene ID" value="T459_05158"/>
</dbReference>
<dbReference type="STRING" id="4072.A0A2G3A720"/>
<dbReference type="InterPro" id="IPR006527">
    <property type="entry name" value="F-box-assoc_dom_typ1"/>
</dbReference>
<dbReference type="InterPro" id="IPR036047">
    <property type="entry name" value="F-box-like_dom_sf"/>
</dbReference>
<reference evidence="3 4" key="2">
    <citation type="journal article" date="2017" name="Genome Biol.">
        <title>New reference genome sequences of hot pepper reveal the massive evolution of plant disease-resistance genes by retroduplication.</title>
        <authorList>
            <person name="Kim S."/>
            <person name="Park J."/>
            <person name="Yeom S.I."/>
            <person name="Kim Y.M."/>
            <person name="Seo E."/>
            <person name="Kim K.T."/>
            <person name="Kim M.S."/>
            <person name="Lee J.M."/>
            <person name="Cheong K."/>
            <person name="Shin H.S."/>
            <person name="Kim S.B."/>
            <person name="Han K."/>
            <person name="Lee J."/>
            <person name="Park M."/>
            <person name="Lee H.A."/>
            <person name="Lee H.Y."/>
            <person name="Lee Y."/>
            <person name="Oh S."/>
            <person name="Lee J.H."/>
            <person name="Choi E."/>
            <person name="Choi E."/>
            <person name="Lee S.E."/>
            <person name="Jeon J."/>
            <person name="Kim H."/>
            <person name="Choi G."/>
            <person name="Song H."/>
            <person name="Lee J."/>
            <person name="Lee S.C."/>
            <person name="Kwon J.K."/>
            <person name="Lee H.Y."/>
            <person name="Koo N."/>
            <person name="Hong Y."/>
            <person name="Kim R.W."/>
            <person name="Kang W.H."/>
            <person name="Huh J.H."/>
            <person name="Kang B.C."/>
            <person name="Yang T.J."/>
            <person name="Lee Y.H."/>
            <person name="Bennetzen J.L."/>
            <person name="Choi D."/>
        </authorList>
    </citation>
    <scope>NUCLEOTIDE SEQUENCE [LARGE SCALE GENOMIC DNA]</scope>
    <source>
        <strain evidence="4">cv. CM334</strain>
    </source>
</reference>
<evidence type="ECO:0000313" key="4">
    <source>
        <dbReference type="Proteomes" id="UP000222542"/>
    </source>
</evidence>
<dbReference type="SUPFAM" id="SSF81383">
    <property type="entry name" value="F-box domain"/>
    <property type="match status" value="1"/>
</dbReference>
<dbReference type="InterPro" id="IPR050796">
    <property type="entry name" value="SCF_F-box_component"/>
</dbReference>
<reference evidence="3 4" key="1">
    <citation type="journal article" date="2014" name="Nat. Genet.">
        <title>Genome sequence of the hot pepper provides insights into the evolution of pungency in Capsicum species.</title>
        <authorList>
            <person name="Kim S."/>
            <person name="Park M."/>
            <person name="Yeom S.I."/>
            <person name="Kim Y.M."/>
            <person name="Lee J.M."/>
            <person name="Lee H.A."/>
            <person name="Seo E."/>
            <person name="Choi J."/>
            <person name="Cheong K."/>
            <person name="Kim K.T."/>
            <person name="Jung K."/>
            <person name="Lee G.W."/>
            <person name="Oh S.K."/>
            <person name="Bae C."/>
            <person name="Kim S.B."/>
            <person name="Lee H.Y."/>
            <person name="Kim S.Y."/>
            <person name="Kim M.S."/>
            <person name="Kang B.C."/>
            <person name="Jo Y.D."/>
            <person name="Yang H.B."/>
            <person name="Jeong H.J."/>
            <person name="Kang W.H."/>
            <person name="Kwon J.K."/>
            <person name="Shin C."/>
            <person name="Lim J.Y."/>
            <person name="Park J.H."/>
            <person name="Huh J.H."/>
            <person name="Kim J.S."/>
            <person name="Kim B.D."/>
            <person name="Cohen O."/>
            <person name="Paran I."/>
            <person name="Suh M.C."/>
            <person name="Lee S.B."/>
            <person name="Kim Y.K."/>
            <person name="Shin Y."/>
            <person name="Noh S.J."/>
            <person name="Park J."/>
            <person name="Seo Y.S."/>
            <person name="Kwon S.Y."/>
            <person name="Kim H.A."/>
            <person name="Park J.M."/>
            <person name="Kim H.J."/>
            <person name="Choi S.B."/>
            <person name="Bosland P.W."/>
            <person name="Reeves G."/>
            <person name="Jo S.H."/>
            <person name="Lee B.W."/>
            <person name="Cho H.T."/>
            <person name="Choi H.S."/>
            <person name="Lee M.S."/>
            <person name="Yu Y."/>
            <person name="Do Choi Y."/>
            <person name="Park B.S."/>
            <person name="van Deynze A."/>
            <person name="Ashrafi H."/>
            <person name="Hill T."/>
            <person name="Kim W.T."/>
            <person name="Pai H.S."/>
            <person name="Ahn H.K."/>
            <person name="Yeam I."/>
            <person name="Giovannoni J.J."/>
            <person name="Rose J.K."/>
            <person name="Sorensen I."/>
            <person name="Lee S.J."/>
            <person name="Kim R.W."/>
            <person name="Choi I.Y."/>
            <person name="Choi B.S."/>
            <person name="Lim J.S."/>
            <person name="Lee Y.H."/>
            <person name="Choi D."/>
        </authorList>
    </citation>
    <scope>NUCLEOTIDE SEQUENCE [LARGE SCALE GENOMIC DNA]</scope>
    <source>
        <strain evidence="4">cv. CM334</strain>
    </source>
</reference>
<dbReference type="PROSITE" id="PS50181">
    <property type="entry name" value="FBOX"/>
    <property type="match status" value="1"/>
</dbReference>
<dbReference type="Gene3D" id="1.20.1280.50">
    <property type="match status" value="1"/>
</dbReference>
<organism evidence="3 4">
    <name type="scientific">Capsicum annuum</name>
    <name type="common">Capsicum pepper</name>
    <dbReference type="NCBI Taxonomy" id="4072"/>
    <lineage>
        <taxon>Eukaryota</taxon>
        <taxon>Viridiplantae</taxon>
        <taxon>Streptophyta</taxon>
        <taxon>Embryophyta</taxon>
        <taxon>Tracheophyta</taxon>
        <taxon>Spermatophyta</taxon>
        <taxon>Magnoliopsida</taxon>
        <taxon>eudicotyledons</taxon>
        <taxon>Gunneridae</taxon>
        <taxon>Pentapetalae</taxon>
        <taxon>asterids</taxon>
        <taxon>lamiids</taxon>
        <taxon>Solanales</taxon>
        <taxon>Solanaceae</taxon>
        <taxon>Solanoideae</taxon>
        <taxon>Capsiceae</taxon>
        <taxon>Capsicum</taxon>
    </lineage>
</organism>
<dbReference type="Pfam" id="PF00646">
    <property type="entry name" value="F-box"/>
    <property type="match status" value="1"/>
</dbReference>
<dbReference type="PANTHER" id="PTHR31672">
    <property type="entry name" value="BNACNNG10540D PROTEIN"/>
    <property type="match status" value="1"/>
</dbReference>
<dbReference type="InterPro" id="IPR017451">
    <property type="entry name" value="F-box-assoc_interact_dom"/>
</dbReference>
<dbReference type="PANTHER" id="PTHR31672:SF13">
    <property type="entry name" value="F-BOX PROTEIN CPR30-LIKE"/>
    <property type="match status" value="1"/>
</dbReference>
<feature type="region of interest" description="Disordered" evidence="1">
    <location>
        <begin position="1"/>
        <end position="21"/>
    </location>
</feature>
<accession>A0A2G3A720</accession>
<evidence type="ECO:0000259" key="2">
    <source>
        <dbReference type="PROSITE" id="PS50181"/>
    </source>
</evidence>
<name>A0A2G3A720_CAPAN</name>
<feature type="domain" description="F-box" evidence="2">
    <location>
        <begin position="25"/>
        <end position="75"/>
    </location>
</feature>